<evidence type="ECO:0000313" key="5">
    <source>
        <dbReference type="Proteomes" id="UP000657592"/>
    </source>
</evidence>
<feature type="domain" description="Transposase IS116/IS110/IS902 C-terminal" evidence="3">
    <location>
        <begin position="239"/>
        <end position="307"/>
    </location>
</feature>
<dbReference type="PANTHER" id="PTHR33055:SF16">
    <property type="entry name" value="TRANSPOSASE FOR INSERTION SEQUENCE ELEMENT IS1547"/>
    <property type="match status" value="1"/>
</dbReference>
<comment type="caution">
    <text evidence="4">The sequence shown here is derived from an EMBL/GenBank/DDBJ whole genome shotgun (WGS) entry which is preliminary data.</text>
</comment>
<evidence type="ECO:0000256" key="1">
    <source>
        <dbReference type="SAM" id="Coils"/>
    </source>
</evidence>
<dbReference type="RefSeq" id="WP_188756904.1">
    <property type="nucleotide sequence ID" value="NZ_BMJY01000018.1"/>
</dbReference>
<dbReference type="EMBL" id="BMJY01000018">
    <property type="protein sequence ID" value="GGH49524.1"/>
    <property type="molecule type" value="Genomic_DNA"/>
</dbReference>
<dbReference type="InterPro" id="IPR047650">
    <property type="entry name" value="Transpos_IS110"/>
</dbReference>
<keyword evidence="1" id="KW-0175">Coiled coil</keyword>
<dbReference type="Pfam" id="PF01548">
    <property type="entry name" value="DEDD_Tnp_IS110"/>
    <property type="match status" value="1"/>
</dbReference>
<dbReference type="InterPro" id="IPR003346">
    <property type="entry name" value="Transposase_20"/>
</dbReference>
<dbReference type="GO" id="GO:0004803">
    <property type="term" value="F:transposase activity"/>
    <property type="evidence" value="ECO:0007669"/>
    <property type="project" value="InterPro"/>
</dbReference>
<feature type="domain" description="Transposase IS110-like N-terminal" evidence="2">
    <location>
        <begin position="14"/>
        <end position="160"/>
    </location>
</feature>
<organism evidence="4 5">
    <name type="scientific">Microbacterium album</name>
    <dbReference type="NCBI Taxonomy" id="2053191"/>
    <lineage>
        <taxon>Bacteria</taxon>
        <taxon>Bacillati</taxon>
        <taxon>Actinomycetota</taxon>
        <taxon>Actinomycetes</taxon>
        <taxon>Micrococcales</taxon>
        <taxon>Microbacteriaceae</taxon>
        <taxon>Microbacterium</taxon>
    </lineage>
</organism>
<gene>
    <name evidence="4" type="ORF">GCM10010921_27700</name>
</gene>
<keyword evidence="5" id="KW-1185">Reference proteome</keyword>
<reference evidence="4" key="2">
    <citation type="submission" date="2020-09" db="EMBL/GenBank/DDBJ databases">
        <authorList>
            <person name="Sun Q."/>
            <person name="Zhou Y."/>
        </authorList>
    </citation>
    <scope>NUCLEOTIDE SEQUENCE</scope>
    <source>
        <strain evidence="4">CGMCC 1.15794</strain>
    </source>
</reference>
<dbReference type="NCBIfam" id="NF033542">
    <property type="entry name" value="transpos_IS110"/>
    <property type="match status" value="1"/>
</dbReference>
<dbReference type="GO" id="GO:0003677">
    <property type="term" value="F:DNA binding"/>
    <property type="evidence" value="ECO:0007669"/>
    <property type="project" value="InterPro"/>
</dbReference>
<dbReference type="AlphaFoldDB" id="A0A917IIF4"/>
<dbReference type="InterPro" id="IPR002525">
    <property type="entry name" value="Transp_IS110-like_N"/>
</dbReference>
<sequence>MTITLETPQPRLIVGVDTHQRAHHAVIIDTTGRRVADAEFAASAAGYREVMDWAAGYGQVEAFGVESTGSYGAGLTRQLLAEGMDVFEVNRPDKTTRARQGKSDAIDAEHAARAVLAGTATGRPKVSTGVVEAVRALLVARSGAVKARTAAVSQLRDLVTTAPEELRELLLPLTTPARVVKAAALRPDLTRLHEPAHAARHALRALARRIQALDKEMKDAEKALAPLVATAVPTLVARPQIGTLTAAQLLVTAGQNLDRFRSEAAFAKLTGTAPLPASSGKTRRMRLNRGGDRQANKALHLIAVGRLKTDP</sequence>
<dbReference type="Proteomes" id="UP000657592">
    <property type="component" value="Unassembled WGS sequence"/>
</dbReference>
<accession>A0A917IIF4</accession>
<dbReference type="Pfam" id="PF02371">
    <property type="entry name" value="Transposase_20"/>
    <property type="match status" value="1"/>
</dbReference>
<reference evidence="4" key="1">
    <citation type="journal article" date="2014" name="Int. J. Syst. Evol. Microbiol.">
        <title>Complete genome sequence of Corynebacterium casei LMG S-19264T (=DSM 44701T), isolated from a smear-ripened cheese.</title>
        <authorList>
            <consortium name="US DOE Joint Genome Institute (JGI-PGF)"/>
            <person name="Walter F."/>
            <person name="Albersmeier A."/>
            <person name="Kalinowski J."/>
            <person name="Ruckert C."/>
        </authorList>
    </citation>
    <scope>NUCLEOTIDE SEQUENCE</scope>
    <source>
        <strain evidence="4">CGMCC 1.15794</strain>
    </source>
</reference>
<name>A0A917IIF4_9MICO</name>
<proteinExistence type="predicted"/>
<dbReference type="PANTHER" id="PTHR33055">
    <property type="entry name" value="TRANSPOSASE FOR INSERTION SEQUENCE ELEMENT IS1111A"/>
    <property type="match status" value="1"/>
</dbReference>
<protein>
    <submittedName>
        <fullName evidence="4">IS110 family transposase</fullName>
    </submittedName>
</protein>
<evidence type="ECO:0000259" key="3">
    <source>
        <dbReference type="Pfam" id="PF02371"/>
    </source>
</evidence>
<feature type="coiled-coil region" evidence="1">
    <location>
        <begin position="196"/>
        <end position="223"/>
    </location>
</feature>
<evidence type="ECO:0000259" key="2">
    <source>
        <dbReference type="Pfam" id="PF01548"/>
    </source>
</evidence>
<evidence type="ECO:0000313" key="4">
    <source>
        <dbReference type="EMBL" id="GGH49524.1"/>
    </source>
</evidence>
<dbReference type="GO" id="GO:0006313">
    <property type="term" value="P:DNA transposition"/>
    <property type="evidence" value="ECO:0007669"/>
    <property type="project" value="InterPro"/>
</dbReference>